<evidence type="ECO:0000313" key="1">
    <source>
        <dbReference type="EMBL" id="UOG57696.1"/>
    </source>
</evidence>
<name>A0AAE9GDA1_9LEPT</name>
<proteinExistence type="predicted"/>
<dbReference type="RefSeq" id="WP_243815846.1">
    <property type="nucleotide sequence ID" value="NZ_CP091957.1"/>
</dbReference>
<protein>
    <submittedName>
        <fullName evidence="1">Uncharacterized protein</fullName>
    </submittedName>
</protein>
<reference evidence="1" key="1">
    <citation type="submission" date="2022-02" db="EMBL/GenBank/DDBJ databases">
        <title>The genetically variable rfb locus in Leptospira is a mobile cassette and a molecular signature of serovar identity.</title>
        <authorList>
            <person name="Nieves C."/>
            <person name="Vincent A.T."/>
            <person name="Zarantonelli L."/>
            <person name="Picardeau M."/>
            <person name="Veyrier F.J."/>
            <person name="Buschiazzo A."/>
        </authorList>
    </citation>
    <scope>NUCLEOTIDE SEQUENCE</scope>
    <source>
        <strain evidence="1">IP1512017</strain>
    </source>
</reference>
<sequence length="64" mass="7464">MWELLQSLRSSFNCGNYCKVQDLLLIVGTTAKFKIFLLNCGNYCKIQDLPFKLWELLQSPRSSF</sequence>
<accession>A0AAE9GDA1</accession>
<dbReference type="EMBL" id="CP091957">
    <property type="protein sequence ID" value="UOG57696.1"/>
    <property type="molecule type" value="Genomic_DNA"/>
</dbReference>
<evidence type="ECO:0000313" key="2">
    <source>
        <dbReference type="Proteomes" id="UP000829829"/>
    </source>
</evidence>
<dbReference type="AlphaFoldDB" id="A0AAE9GDA1"/>
<gene>
    <name evidence="1" type="ORF">MAL03_06085</name>
</gene>
<dbReference type="Proteomes" id="UP000829829">
    <property type="component" value="Chromosome 1"/>
</dbReference>
<organism evidence="1 2">
    <name type="scientific">Leptospira noguchii</name>
    <dbReference type="NCBI Taxonomy" id="28182"/>
    <lineage>
        <taxon>Bacteria</taxon>
        <taxon>Pseudomonadati</taxon>
        <taxon>Spirochaetota</taxon>
        <taxon>Spirochaetia</taxon>
        <taxon>Leptospirales</taxon>
        <taxon>Leptospiraceae</taxon>
        <taxon>Leptospira</taxon>
    </lineage>
</organism>